<sequence>MQRQEQKQVQQQQMTQDLVQRLPVLEADRLALTFRLARLARHNPNIHVGSGDLGWIADAASAFEEKLFTQIREGSGSETEKELRRQLVLLLDHRGLLPDTNEGLAERFGIDVSQIEQARQALLFLEPTGIGARTERECQYRHAIEHEDPRVVDVFDAIESGVSHQQMASALAISEEELARLERIVATLPKRPLLYEETGHVYPEVEVCVEDGELVTTWLSPELDETCVGNDREAKWWMTSLAMRNETLRDIWAVIESRQTEWLKGELVLHPLTRRTVAQQIGKHESTVGRAIQGKFAKTEGGIMEWRHFFVRSTSHGHSPFMIKRTLAELIQREKAPQSDQALAKELARYGYLVTRRTVTNYREELGFGNSRERERQLWKG</sequence>
<dbReference type="PROSITE" id="PS50044">
    <property type="entry name" value="SIGMA54_3"/>
    <property type="match status" value="1"/>
</dbReference>
<proteinExistence type="inferred from homology"/>
<keyword evidence="5" id="KW-0805">Transcription regulation</keyword>
<gene>
    <name evidence="11" type="ORF">ACFQO8_03390</name>
</gene>
<evidence type="ECO:0000256" key="3">
    <source>
        <dbReference type="ARBA" id="ARBA00022679"/>
    </source>
</evidence>
<evidence type="ECO:0000256" key="2">
    <source>
        <dbReference type="ARBA" id="ARBA00022478"/>
    </source>
</evidence>
<dbReference type="InterPro" id="IPR038709">
    <property type="entry name" value="RpoN_core-bd_sf"/>
</dbReference>
<evidence type="ECO:0000313" key="11">
    <source>
        <dbReference type="EMBL" id="MFC7389174.1"/>
    </source>
</evidence>
<dbReference type="Proteomes" id="UP001596439">
    <property type="component" value="Unassembled WGS sequence"/>
</dbReference>
<evidence type="ECO:0000259" key="9">
    <source>
        <dbReference type="Pfam" id="PF04552"/>
    </source>
</evidence>
<evidence type="ECO:0000256" key="6">
    <source>
        <dbReference type="ARBA" id="ARBA00023082"/>
    </source>
</evidence>
<dbReference type="InterPro" id="IPR007046">
    <property type="entry name" value="RNA_pol_sigma_54_core-bd"/>
</dbReference>
<dbReference type="PANTHER" id="PTHR32248:SF4">
    <property type="entry name" value="RNA POLYMERASE SIGMA-54 FACTOR"/>
    <property type="match status" value="1"/>
</dbReference>
<keyword evidence="8" id="KW-0804">Transcription</keyword>
<name>A0ABW2PJC1_9BACL</name>
<dbReference type="InterPro" id="IPR007634">
    <property type="entry name" value="RNA_pol_sigma_54_DNA-bd"/>
</dbReference>
<keyword evidence="6" id="KW-0731">Sigma factor</keyword>
<keyword evidence="2" id="KW-0240">DNA-directed RNA polymerase</keyword>
<keyword evidence="7" id="KW-0238">DNA-binding</keyword>
<dbReference type="PANTHER" id="PTHR32248">
    <property type="entry name" value="RNA POLYMERASE SIGMA-54 FACTOR"/>
    <property type="match status" value="1"/>
</dbReference>
<protein>
    <submittedName>
        <fullName evidence="11">Fis family transcriptional regulator</fullName>
    </submittedName>
</protein>
<evidence type="ECO:0000256" key="1">
    <source>
        <dbReference type="ARBA" id="ARBA00008798"/>
    </source>
</evidence>
<comment type="similarity">
    <text evidence="1">Belongs to the sigma-54 factor family.</text>
</comment>
<dbReference type="Gene3D" id="1.10.10.1330">
    <property type="entry name" value="RNA polymerase sigma-54 factor, core-binding domain"/>
    <property type="match status" value="1"/>
</dbReference>
<dbReference type="InterPro" id="IPR000394">
    <property type="entry name" value="RNA_pol_sigma_54"/>
</dbReference>
<evidence type="ECO:0000256" key="5">
    <source>
        <dbReference type="ARBA" id="ARBA00023015"/>
    </source>
</evidence>
<reference evidence="12" key="1">
    <citation type="journal article" date="2019" name="Int. J. Syst. Evol. Microbiol.">
        <title>The Global Catalogue of Microorganisms (GCM) 10K type strain sequencing project: providing services to taxonomists for standard genome sequencing and annotation.</title>
        <authorList>
            <consortium name="The Broad Institute Genomics Platform"/>
            <consortium name="The Broad Institute Genome Sequencing Center for Infectious Disease"/>
            <person name="Wu L."/>
            <person name="Ma J."/>
        </authorList>
    </citation>
    <scope>NUCLEOTIDE SEQUENCE [LARGE SCALE GENOMIC DNA]</scope>
    <source>
        <strain evidence="12">CCUG 55590</strain>
    </source>
</reference>
<organism evidence="11 12">
    <name type="scientific">Exiguobacterium aestuarii</name>
    <dbReference type="NCBI Taxonomy" id="273527"/>
    <lineage>
        <taxon>Bacteria</taxon>
        <taxon>Bacillati</taxon>
        <taxon>Bacillota</taxon>
        <taxon>Bacilli</taxon>
        <taxon>Bacillales</taxon>
        <taxon>Bacillales Family XII. Incertae Sedis</taxon>
        <taxon>Exiguobacterium</taxon>
    </lineage>
</organism>
<dbReference type="Pfam" id="PF04963">
    <property type="entry name" value="Sigma54_CBD"/>
    <property type="match status" value="1"/>
</dbReference>
<evidence type="ECO:0000313" key="12">
    <source>
        <dbReference type="Proteomes" id="UP001596439"/>
    </source>
</evidence>
<feature type="domain" description="RNA polymerase sigma factor 54 core-binding" evidence="10">
    <location>
        <begin position="58"/>
        <end position="217"/>
    </location>
</feature>
<dbReference type="PIRSF" id="PIRSF000774">
    <property type="entry name" value="RpoN"/>
    <property type="match status" value="1"/>
</dbReference>
<dbReference type="PRINTS" id="PR00045">
    <property type="entry name" value="SIGMA54FCT"/>
</dbReference>
<feature type="domain" description="RNA polymerase sigma factor 54 DNA-binding" evidence="9">
    <location>
        <begin position="232"/>
        <end position="376"/>
    </location>
</feature>
<dbReference type="Pfam" id="PF04552">
    <property type="entry name" value="Sigma54_DBD"/>
    <property type="match status" value="1"/>
</dbReference>
<keyword evidence="4" id="KW-0548">Nucleotidyltransferase</keyword>
<evidence type="ECO:0000259" key="10">
    <source>
        <dbReference type="Pfam" id="PF04963"/>
    </source>
</evidence>
<dbReference type="EMBL" id="JBHTCE010000001">
    <property type="protein sequence ID" value="MFC7389174.1"/>
    <property type="molecule type" value="Genomic_DNA"/>
</dbReference>
<keyword evidence="3" id="KW-0808">Transferase</keyword>
<accession>A0ABW2PJC1</accession>
<comment type="caution">
    <text evidence="11">The sequence shown here is derived from an EMBL/GenBank/DDBJ whole genome shotgun (WGS) entry which is preliminary data.</text>
</comment>
<evidence type="ECO:0000256" key="4">
    <source>
        <dbReference type="ARBA" id="ARBA00022695"/>
    </source>
</evidence>
<evidence type="ECO:0000256" key="8">
    <source>
        <dbReference type="ARBA" id="ARBA00023163"/>
    </source>
</evidence>
<evidence type="ECO:0000256" key="7">
    <source>
        <dbReference type="ARBA" id="ARBA00023125"/>
    </source>
</evidence>
<dbReference type="RefSeq" id="WP_214786962.1">
    <property type="nucleotide sequence ID" value="NZ_JANIEL010000010.1"/>
</dbReference>
<keyword evidence="12" id="KW-1185">Reference proteome</keyword>
<dbReference type="Gene3D" id="1.10.10.60">
    <property type="entry name" value="Homeodomain-like"/>
    <property type="match status" value="1"/>
</dbReference>